<reference evidence="2 3" key="1">
    <citation type="submission" date="2020-03" db="EMBL/GenBank/DDBJ databases">
        <title>Genomic Encyclopedia of Type Strains, Phase IV (KMG-IV): sequencing the most valuable type-strain genomes for metagenomic binning, comparative biology and taxonomic classification.</title>
        <authorList>
            <person name="Goeker M."/>
        </authorList>
    </citation>
    <scope>NUCLEOTIDE SEQUENCE [LARGE SCALE GENOMIC DNA]</scope>
    <source>
        <strain evidence="2 3">DSM 105096</strain>
    </source>
</reference>
<protein>
    <submittedName>
        <fullName evidence="2">Uncharacterized protein YbjT (DUF2867 family)</fullName>
    </submittedName>
</protein>
<dbReference type="SUPFAM" id="SSF51735">
    <property type="entry name" value="NAD(P)-binding Rossmann-fold domains"/>
    <property type="match status" value="1"/>
</dbReference>
<dbReference type="InterPro" id="IPR008030">
    <property type="entry name" value="NmrA-like"/>
</dbReference>
<evidence type="ECO:0000313" key="2">
    <source>
        <dbReference type="EMBL" id="NJC25591.1"/>
    </source>
</evidence>
<dbReference type="PANTHER" id="PTHR43162:SF1">
    <property type="entry name" value="PRESTALK A DIFFERENTIATION PROTEIN A"/>
    <property type="match status" value="1"/>
</dbReference>
<evidence type="ECO:0000313" key="3">
    <source>
        <dbReference type="Proteomes" id="UP000770785"/>
    </source>
</evidence>
<dbReference type="EMBL" id="JAATJH010000001">
    <property type="protein sequence ID" value="NJC25591.1"/>
    <property type="molecule type" value="Genomic_DNA"/>
</dbReference>
<keyword evidence="3" id="KW-1185">Reference proteome</keyword>
<feature type="domain" description="NmrA-like" evidence="1">
    <location>
        <begin position="3"/>
        <end position="281"/>
    </location>
</feature>
<name>A0ABX0X8K6_9BACT</name>
<dbReference type="InterPro" id="IPR051604">
    <property type="entry name" value="Ergot_Alk_Oxidoreductase"/>
</dbReference>
<dbReference type="Gene3D" id="3.40.50.720">
    <property type="entry name" value="NAD(P)-binding Rossmann-like Domain"/>
    <property type="match status" value="1"/>
</dbReference>
<dbReference type="PANTHER" id="PTHR43162">
    <property type="match status" value="1"/>
</dbReference>
<dbReference type="Gene3D" id="3.90.25.10">
    <property type="entry name" value="UDP-galactose 4-epimerase, domain 1"/>
    <property type="match status" value="1"/>
</dbReference>
<sequence length="294" mass="32886">MIKVLVTGATGNIGTEVIRYLSALDSDIDVVAAVRDLNGGKDDLREFAGLTFRKFDFTKPFTFPGALAEIDIVFLLRPPQISAIDKIIRPFLRSVRDTGIHKIVFLSVQGAEKSGVIPHKKIEKAIELLGFEYIFVRPSYFMQNLTTTLLPEIERSRTITLPAGGATFNWVDVRNIGECCATLINDFDVYANQVIEITGSENRSFREVAKLMSTILGTRITFKNKNPISFMIGKASGGMSFGRAMVLTVVHFVSRFQEEPNISLAVKELTGNDPTTLQEFLQREKRKFLVSQRE</sequence>
<accession>A0ABX0X8K6</accession>
<dbReference type="Proteomes" id="UP000770785">
    <property type="component" value="Unassembled WGS sequence"/>
</dbReference>
<gene>
    <name evidence="2" type="ORF">GGR27_001072</name>
</gene>
<organism evidence="2 3">
    <name type="scientific">Neolewinella antarctica</name>
    <dbReference type="NCBI Taxonomy" id="442734"/>
    <lineage>
        <taxon>Bacteria</taxon>
        <taxon>Pseudomonadati</taxon>
        <taxon>Bacteroidota</taxon>
        <taxon>Saprospiria</taxon>
        <taxon>Saprospirales</taxon>
        <taxon>Lewinellaceae</taxon>
        <taxon>Neolewinella</taxon>
    </lineage>
</organism>
<dbReference type="RefSeq" id="WP_168036339.1">
    <property type="nucleotide sequence ID" value="NZ_JAATJH010000001.1"/>
</dbReference>
<dbReference type="Pfam" id="PF05368">
    <property type="entry name" value="NmrA"/>
    <property type="match status" value="1"/>
</dbReference>
<comment type="caution">
    <text evidence="2">The sequence shown here is derived from an EMBL/GenBank/DDBJ whole genome shotgun (WGS) entry which is preliminary data.</text>
</comment>
<dbReference type="InterPro" id="IPR036291">
    <property type="entry name" value="NAD(P)-bd_dom_sf"/>
</dbReference>
<evidence type="ECO:0000259" key="1">
    <source>
        <dbReference type="Pfam" id="PF05368"/>
    </source>
</evidence>
<proteinExistence type="predicted"/>